<reference evidence="2" key="2">
    <citation type="submission" date="2015-01" db="EMBL/GenBank/DDBJ databases">
        <title>Evolutionary Origins and Diversification of the Mycorrhizal Mutualists.</title>
        <authorList>
            <consortium name="DOE Joint Genome Institute"/>
            <consortium name="Mycorrhizal Genomics Consortium"/>
            <person name="Kohler A."/>
            <person name="Kuo A."/>
            <person name="Nagy L.G."/>
            <person name="Floudas D."/>
            <person name="Copeland A."/>
            <person name="Barry K.W."/>
            <person name="Cichocki N."/>
            <person name="Veneault-Fourrey C."/>
            <person name="LaButti K."/>
            <person name="Lindquist E.A."/>
            <person name="Lipzen A."/>
            <person name="Lundell T."/>
            <person name="Morin E."/>
            <person name="Murat C."/>
            <person name="Riley R."/>
            <person name="Ohm R."/>
            <person name="Sun H."/>
            <person name="Tunlid A."/>
            <person name="Henrissat B."/>
            <person name="Grigoriev I.V."/>
            <person name="Hibbett D.S."/>
            <person name="Martin F."/>
        </authorList>
    </citation>
    <scope>NUCLEOTIDE SEQUENCE [LARGE SCALE GENOMIC DNA]</scope>
    <source>
        <strain evidence="2">Marx 270</strain>
    </source>
</reference>
<name>A0A0C3P7G2_PISTI</name>
<protein>
    <recommendedName>
        <fullName evidence="3">DUF4218 domain-containing protein</fullName>
    </recommendedName>
</protein>
<gene>
    <name evidence="1" type="ORF">M404DRAFT_56875</name>
</gene>
<dbReference type="OrthoDB" id="3247418at2759"/>
<reference evidence="1 2" key="1">
    <citation type="submission" date="2014-04" db="EMBL/GenBank/DDBJ databases">
        <authorList>
            <consortium name="DOE Joint Genome Institute"/>
            <person name="Kuo A."/>
            <person name="Kohler A."/>
            <person name="Costa M.D."/>
            <person name="Nagy L.G."/>
            <person name="Floudas D."/>
            <person name="Copeland A."/>
            <person name="Barry K.W."/>
            <person name="Cichocki N."/>
            <person name="Veneault-Fourrey C."/>
            <person name="LaButti K."/>
            <person name="Lindquist E.A."/>
            <person name="Lipzen A."/>
            <person name="Lundell T."/>
            <person name="Morin E."/>
            <person name="Murat C."/>
            <person name="Sun H."/>
            <person name="Tunlid A."/>
            <person name="Henrissat B."/>
            <person name="Grigoriev I.V."/>
            <person name="Hibbett D.S."/>
            <person name="Martin F."/>
            <person name="Nordberg H.P."/>
            <person name="Cantor M.N."/>
            <person name="Hua S.X."/>
        </authorList>
    </citation>
    <scope>NUCLEOTIDE SEQUENCE [LARGE SCALE GENOMIC DNA]</scope>
    <source>
        <strain evidence="1 2">Marx 270</strain>
    </source>
</reference>
<organism evidence="1 2">
    <name type="scientific">Pisolithus tinctorius Marx 270</name>
    <dbReference type="NCBI Taxonomy" id="870435"/>
    <lineage>
        <taxon>Eukaryota</taxon>
        <taxon>Fungi</taxon>
        <taxon>Dikarya</taxon>
        <taxon>Basidiomycota</taxon>
        <taxon>Agaricomycotina</taxon>
        <taxon>Agaricomycetes</taxon>
        <taxon>Agaricomycetidae</taxon>
        <taxon>Boletales</taxon>
        <taxon>Sclerodermatineae</taxon>
        <taxon>Pisolithaceae</taxon>
        <taxon>Pisolithus</taxon>
    </lineage>
</organism>
<feature type="non-terminal residue" evidence="1">
    <location>
        <position position="144"/>
    </location>
</feature>
<dbReference type="EMBL" id="KN831976">
    <property type="protein sequence ID" value="KIO03364.1"/>
    <property type="molecule type" value="Genomic_DNA"/>
</dbReference>
<evidence type="ECO:0008006" key="3">
    <source>
        <dbReference type="Google" id="ProtNLM"/>
    </source>
</evidence>
<proteinExistence type="predicted"/>
<dbReference type="Proteomes" id="UP000054217">
    <property type="component" value="Unassembled WGS sequence"/>
</dbReference>
<keyword evidence="2" id="KW-1185">Reference proteome</keyword>
<evidence type="ECO:0000313" key="2">
    <source>
        <dbReference type="Proteomes" id="UP000054217"/>
    </source>
</evidence>
<dbReference type="InParanoid" id="A0A0C3P7G2"/>
<dbReference type="AlphaFoldDB" id="A0A0C3P7G2"/>
<accession>A0A0C3P7G2</accession>
<dbReference type="HOGENOM" id="CLU_081367_1_0_1"/>
<feature type="non-terminal residue" evidence="1">
    <location>
        <position position="1"/>
    </location>
</feature>
<sequence length="144" mass="16481">PLWFSSAPANFGHPSTGTIKADEWQMLITVHIPLALISLWGAPDVNELKPGNKFILDHTMDLISLINITCSQIMSTQRANAYCSYIAHYVRNLKQVHPTFNLCPNHHAAFHIYDYLILFGPIHSWWTFPFKHLISVLQHLPTNH</sequence>
<evidence type="ECO:0000313" key="1">
    <source>
        <dbReference type="EMBL" id="KIO03364.1"/>
    </source>
</evidence>